<dbReference type="PROSITE" id="PS51257">
    <property type="entry name" value="PROKAR_LIPOPROTEIN"/>
    <property type="match status" value="1"/>
</dbReference>
<dbReference type="GO" id="GO:1901982">
    <property type="term" value="F:maltose binding"/>
    <property type="evidence" value="ECO:0007669"/>
    <property type="project" value="TreeGrafter"/>
</dbReference>
<name>D1AQ13_SEBTE</name>
<gene>
    <name evidence="5" type="ordered locus">Sterm_0719</name>
</gene>
<dbReference type="Gene3D" id="3.40.190.10">
    <property type="entry name" value="Periplasmic binding protein-like II"/>
    <property type="match status" value="1"/>
</dbReference>
<dbReference type="Pfam" id="PF01547">
    <property type="entry name" value="SBP_bac_1"/>
    <property type="match status" value="1"/>
</dbReference>
<accession>D1AQ13</accession>
<evidence type="ECO:0000256" key="4">
    <source>
        <dbReference type="SAM" id="SignalP"/>
    </source>
</evidence>
<keyword evidence="2" id="KW-0813">Transport</keyword>
<evidence type="ECO:0000256" key="3">
    <source>
        <dbReference type="ARBA" id="ARBA00022729"/>
    </source>
</evidence>
<protein>
    <submittedName>
        <fullName evidence="5">Extracellular solute-binding protein family 1</fullName>
    </submittedName>
</protein>
<evidence type="ECO:0000313" key="6">
    <source>
        <dbReference type="Proteomes" id="UP000000845"/>
    </source>
</evidence>
<dbReference type="RefSeq" id="WP_012860187.1">
    <property type="nucleotide sequence ID" value="NC_013517.1"/>
</dbReference>
<dbReference type="STRING" id="526218.Sterm_0719"/>
<reference evidence="5 6" key="2">
    <citation type="journal article" date="2010" name="Stand. Genomic Sci.">
        <title>Complete genome sequence of Sebaldella termitidis type strain (NCTC 11300).</title>
        <authorList>
            <person name="Harmon-Smith M."/>
            <person name="Celia L."/>
            <person name="Chertkov O."/>
            <person name="Lapidus A."/>
            <person name="Copeland A."/>
            <person name="Glavina Del Rio T."/>
            <person name="Nolan M."/>
            <person name="Lucas S."/>
            <person name="Tice H."/>
            <person name="Cheng J.F."/>
            <person name="Han C."/>
            <person name="Detter J.C."/>
            <person name="Bruce D."/>
            <person name="Goodwin L."/>
            <person name="Pitluck S."/>
            <person name="Pati A."/>
            <person name="Liolios K."/>
            <person name="Ivanova N."/>
            <person name="Mavromatis K."/>
            <person name="Mikhailova N."/>
            <person name="Chen A."/>
            <person name="Palaniappan K."/>
            <person name="Land M."/>
            <person name="Hauser L."/>
            <person name="Chang Y.J."/>
            <person name="Jeffries C.D."/>
            <person name="Brettin T."/>
            <person name="Goker M."/>
            <person name="Beck B."/>
            <person name="Bristow J."/>
            <person name="Eisen J.A."/>
            <person name="Markowitz V."/>
            <person name="Hugenholtz P."/>
            <person name="Kyrpides N.C."/>
            <person name="Klenk H.P."/>
            <person name="Chen F."/>
        </authorList>
    </citation>
    <scope>NUCLEOTIDE SEQUENCE [LARGE SCALE GENOMIC DNA]</scope>
    <source>
        <strain evidence="6">ATCC 33386 / NCTC 11300</strain>
    </source>
</reference>
<feature type="chain" id="PRO_5003019902" evidence="4">
    <location>
        <begin position="28"/>
        <end position="413"/>
    </location>
</feature>
<dbReference type="PANTHER" id="PTHR30061:SF50">
    <property type="entry name" value="MALTOSE_MALTODEXTRIN-BINDING PERIPLASMIC PROTEIN"/>
    <property type="match status" value="1"/>
</dbReference>
<organism evidence="5 6">
    <name type="scientific">Sebaldella termitidis (strain ATCC 33386 / NCTC 11300)</name>
    <dbReference type="NCBI Taxonomy" id="526218"/>
    <lineage>
        <taxon>Bacteria</taxon>
        <taxon>Fusobacteriati</taxon>
        <taxon>Fusobacteriota</taxon>
        <taxon>Fusobacteriia</taxon>
        <taxon>Fusobacteriales</taxon>
        <taxon>Leptotrichiaceae</taxon>
        <taxon>Sebaldella</taxon>
    </lineage>
</organism>
<sequence>MKKIFIINLLLLLLLISCGGGSKKNEAADGTVTLRFATWDSGEALNIQKEIAKKFEEKNPNIKVQVEAYGDGFDQKLVAAFGAKDAPDVMYMWDFPTYGSSLEDLNAYIEKDSSVDMKDFYEGLMNYVQLDGKTYGIPAGFTTHVIYFNKKLFDDANVPYPTEEWTWEEFAEKAQKLSRPEEKVYGFGVLAKPDPYDFEQFLWSFGSSYISPDGKTLKGYMDSPESAAAAQLFADLVKNKAGVLVGSKDQQSGDDIFKAQKIAMWESGIWPMNGFKSADIDFGVALLPRKGNNSPKSVMSVSAVSMWKGSKHKDAAWEFIKFYNSEEAAKLRVADLPVRKSLVEKFEILNDPMMAPFYKMLETSDNTPAFLLNKNWKEVQRNLAMALENILIGNTDAKTGLADVVNKSEHLLN</sequence>
<dbReference type="SUPFAM" id="SSF53850">
    <property type="entry name" value="Periplasmic binding protein-like II"/>
    <property type="match status" value="1"/>
</dbReference>
<dbReference type="eggNOG" id="COG1653">
    <property type="taxonomic scope" value="Bacteria"/>
</dbReference>
<dbReference type="HOGENOM" id="CLU_031285_10_5_0"/>
<dbReference type="AlphaFoldDB" id="D1AQ13"/>
<keyword evidence="3 4" id="KW-0732">Signal</keyword>
<dbReference type="Proteomes" id="UP000000845">
    <property type="component" value="Chromosome"/>
</dbReference>
<keyword evidence="6" id="KW-1185">Reference proteome</keyword>
<feature type="signal peptide" evidence="4">
    <location>
        <begin position="1"/>
        <end position="27"/>
    </location>
</feature>
<evidence type="ECO:0000256" key="2">
    <source>
        <dbReference type="ARBA" id="ARBA00022448"/>
    </source>
</evidence>
<dbReference type="KEGG" id="str:Sterm_0719"/>
<dbReference type="GO" id="GO:0042956">
    <property type="term" value="P:maltodextrin transmembrane transport"/>
    <property type="evidence" value="ECO:0007669"/>
    <property type="project" value="TreeGrafter"/>
</dbReference>
<reference evidence="6" key="1">
    <citation type="submission" date="2009-09" db="EMBL/GenBank/DDBJ databases">
        <title>The complete chromosome of Sebaldella termitidis ATCC 33386.</title>
        <authorList>
            <consortium name="US DOE Joint Genome Institute (JGI-PGF)"/>
            <person name="Lucas S."/>
            <person name="Copeland A."/>
            <person name="Lapidus A."/>
            <person name="Glavina del Rio T."/>
            <person name="Dalin E."/>
            <person name="Tice H."/>
            <person name="Bruce D."/>
            <person name="Goodwin L."/>
            <person name="Pitluck S."/>
            <person name="Kyrpides N."/>
            <person name="Mavromatis K."/>
            <person name="Ivanova N."/>
            <person name="Mikhailova N."/>
            <person name="Sims D."/>
            <person name="Meincke L."/>
            <person name="Brettin T."/>
            <person name="Detter J.C."/>
            <person name="Han C."/>
            <person name="Larimer F."/>
            <person name="Land M."/>
            <person name="Hauser L."/>
            <person name="Markowitz V."/>
            <person name="Cheng J.F."/>
            <person name="Hugenholtz P."/>
            <person name="Woyke T."/>
            <person name="Wu D."/>
            <person name="Eisen J.A."/>
        </authorList>
    </citation>
    <scope>NUCLEOTIDE SEQUENCE [LARGE SCALE GENOMIC DNA]</scope>
    <source>
        <strain evidence="6">ATCC 33386 / NCTC 11300</strain>
    </source>
</reference>
<dbReference type="PANTHER" id="PTHR30061">
    <property type="entry name" value="MALTOSE-BINDING PERIPLASMIC PROTEIN"/>
    <property type="match status" value="1"/>
</dbReference>
<proteinExistence type="inferred from homology"/>
<dbReference type="EMBL" id="CP001739">
    <property type="protein sequence ID" value="ACZ07591.1"/>
    <property type="molecule type" value="Genomic_DNA"/>
</dbReference>
<dbReference type="GO" id="GO:0055052">
    <property type="term" value="C:ATP-binding cassette (ABC) transporter complex, substrate-binding subunit-containing"/>
    <property type="evidence" value="ECO:0007669"/>
    <property type="project" value="TreeGrafter"/>
</dbReference>
<evidence type="ECO:0000313" key="5">
    <source>
        <dbReference type="EMBL" id="ACZ07591.1"/>
    </source>
</evidence>
<evidence type="ECO:0000256" key="1">
    <source>
        <dbReference type="ARBA" id="ARBA00008520"/>
    </source>
</evidence>
<dbReference type="InterPro" id="IPR006059">
    <property type="entry name" value="SBP"/>
</dbReference>
<comment type="similarity">
    <text evidence="1">Belongs to the bacterial solute-binding protein 1 family.</text>
</comment>
<dbReference type="GO" id="GO:0015768">
    <property type="term" value="P:maltose transport"/>
    <property type="evidence" value="ECO:0007669"/>
    <property type="project" value="TreeGrafter"/>
</dbReference>
<dbReference type="CDD" id="cd13585">
    <property type="entry name" value="PBP2_TMBP_like"/>
    <property type="match status" value="1"/>
</dbReference>